<dbReference type="STRING" id="1328313.DS2_12754"/>
<proteinExistence type="predicted"/>
<dbReference type="eggNOG" id="COG3572">
    <property type="taxonomic scope" value="Bacteria"/>
</dbReference>
<gene>
    <name evidence="2" type="ORF">DS2_12754</name>
</gene>
<dbReference type="Proteomes" id="UP000019276">
    <property type="component" value="Unassembled WGS sequence"/>
</dbReference>
<evidence type="ECO:0000313" key="3">
    <source>
        <dbReference type="Proteomes" id="UP000019276"/>
    </source>
</evidence>
<dbReference type="InterPro" id="IPR016087">
    <property type="entry name" value="Chalcone_isomerase"/>
</dbReference>
<dbReference type="SUPFAM" id="SSF54626">
    <property type="entry name" value="Chalcone isomerase"/>
    <property type="match status" value="1"/>
</dbReference>
<comment type="caution">
    <text evidence="2">The sequence shown here is derived from an EMBL/GenBank/DDBJ whole genome shotgun (WGS) entry which is preliminary data.</text>
</comment>
<feature type="domain" description="Chalcone isomerase" evidence="1">
    <location>
        <begin position="49"/>
        <end position="190"/>
    </location>
</feature>
<accession>W7QVU0</accession>
<evidence type="ECO:0000259" key="1">
    <source>
        <dbReference type="Pfam" id="PF16036"/>
    </source>
</evidence>
<dbReference type="InterPro" id="IPR036298">
    <property type="entry name" value="Chalcone_isomerase_sf"/>
</dbReference>
<name>W7QVU0_9ALTE</name>
<dbReference type="EMBL" id="ARZY01000024">
    <property type="protein sequence ID" value="EWH09405.1"/>
    <property type="molecule type" value="Genomic_DNA"/>
</dbReference>
<reference evidence="2 3" key="1">
    <citation type="journal article" date="2014" name="Genome Announc.">
        <title>Draft Genome Sequence of the Agar-Degrading Bacterium Catenovulum sp. Strain DS-2, Isolated from Intestines of Haliotis diversicolor.</title>
        <authorList>
            <person name="Shan D."/>
            <person name="Li X."/>
            <person name="Gu Z."/>
            <person name="Wei G."/>
            <person name="Gao Z."/>
            <person name="Shao Z."/>
        </authorList>
    </citation>
    <scope>NUCLEOTIDE SEQUENCE [LARGE SCALE GENOMIC DNA]</scope>
    <source>
        <strain evidence="2 3">DS-2</strain>
    </source>
</reference>
<dbReference type="GO" id="GO:0016872">
    <property type="term" value="F:intramolecular lyase activity"/>
    <property type="evidence" value="ECO:0007669"/>
    <property type="project" value="InterPro"/>
</dbReference>
<sequence>MQANIGVGNMAVLNALIRRFICTTLLLMSSALMSVGASQSSPLSGLIKQGEGTMSVLFWDLYSAEYYLPSKTDSAVALPQVLKITYLRDIEKDDLVKATLEQWQHIELNHANQTNWLQKLTQIWPDISKKDTLLLRIEQDGSSHFYHQSANDRQLKKIGSITDTEFGTSFLAIWLSPKTSRPDLRAQLLGLNL</sequence>
<keyword evidence="3" id="KW-1185">Reference proteome</keyword>
<dbReference type="AlphaFoldDB" id="W7QVU0"/>
<dbReference type="Pfam" id="PF16036">
    <property type="entry name" value="Chalcone_3"/>
    <property type="match status" value="1"/>
</dbReference>
<evidence type="ECO:0000313" key="2">
    <source>
        <dbReference type="EMBL" id="EWH09405.1"/>
    </source>
</evidence>
<organism evidence="2 3">
    <name type="scientific">Catenovulum agarivorans DS-2</name>
    <dbReference type="NCBI Taxonomy" id="1328313"/>
    <lineage>
        <taxon>Bacteria</taxon>
        <taxon>Pseudomonadati</taxon>
        <taxon>Pseudomonadota</taxon>
        <taxon>Gammaproteobacteria</taxon>
        <taxon>Alteromonadales</taxon>
        <taxon>Alteromonadaceae</taxon>
        <taxon>Catenovulum</taxon>
    </lineage>
</organism>
<protein>
    <recommendedName>
        <fullName evidence="1">Chalcone isomerase domain-containing protein</fullName>
    </recommendedName>
</protein>